<keyword evidence="1" id="KW-0472">Membrane</keyword>
<proteinExistence type="predicted"/>
<protein>
    <submittedName>
        <fullName evidence="2">Uncharacterized protein</fullName>
    </submittedName>
</protein>
<feature type="transmembrane region" description="Helical" evidence="1">
    <location>
        <begin position="30"/>
        <end position="52"/>
    </location>
</feature>
<evidence type="ECO:0000313" key="2">
    <source>
        <dbReference type="EMBL" id="SDK24155.1"/>
    </source>
</evidence>
<evidence type="ECO:0000256" key="1">
    <source>
        <dbReference type="SAM" id="Phobius"/>
    </source>
</evidence>
<sequence length="58" mass="6475">MPALHFAYIGFKGIFRWLTAGFDSYVKGQLALMLIVDFSIVAALGGLSLFFYRKARKG</sequence>
<evidence type="ECO:0000313" key="3">
    <source>
        <dbReference type="Proteomes" id="UP000198510"/>
    </source>
</evidence>
<dbReference type="EMBL" id="FNFO01000002">
    <property type="protein sequence ID" value="SDK24155.1"/>
    <property type="molecule type" value="Genomic_DNA"/>
</dbReference>
<dbReference type="Proteomes" id="UP000198510">
    <property type="component" value="Unassembled WGS sequence"/>
</dbReference>
<name>A0A1G9AC68_9BACT</name>
<accession>A0A1G9AC68</accession>
<keyword evidence="3" id="KW-1185">Reference proteome</keyword>
<dbReference type="STRING" id="1075417.SAMN05421823_102225"/>
<keyword evidence="1" id="KW-1133">Transmembrane helix</keyword>
<keyword evidence="1" id="KW-0812">Transmembrane</keyword>
<dbReference type="AlphaFoldDB" id="A0A1G9AC68"/>
<reference evidence="2 3" key="1">
    <citation type="submission" date="2016-10" db="EMBL/GenBank/DDBJ databases">
        <authorList>
            <person name="de Groot N.N."/>
        </authorList>
    </citation>
    <scope>NUCLEOTIDE SEQUENCE [LARGE SCALE GENOMIC DNA]</scope>
    <source>
        <strain evidence="2 3">DSM 25186</strain>
    </source>
</reference>
<organism evidence="2 3">
    <name type="scientific">Catalinimonas alkaloidigena</name>
    <dbReference type="NCBI Taxonomy" id="1075417"/>
    <lineage>
        <taxon>Bacteria</taxon>
        <taxon>Pseudomonadati</taxon>
        <taxon>Bacteroidota</taxon>
        <taxon>Cytophagia</taxon>
        <taxon>Cytophagales</taxon>
        <taxon>Catalimonadaceae</taxon>
        <taxon>Catalinimonas</taxon>
    </lineage>
</organism>
<gene>
    <name evidence="2" type="ORF">SAMN05421823_102225</name>
</gene>